<protein>
    <submittedName>
        <fullName evidence="5">Uncharacterized protein</fullName>
    </submittedName>
</protein>
<dbReference type="Gene3D" id="3.30.110.20">
    <property type="entry name" value="Alba-like domain"/>
    <property type="match status" value="1"/>
</dbReference>
<keyword evidence="2" id="KW-0819">tRNA processing</keyword>
<dbReference type="EMBL" id="GG692395">
    <property type="protein sequence ID" value="EER35336.1"/>
    <property type="molecule type" value="Genomic_DNA"/>
</dbReference>
<dbReference type="HOGENOM" id="CLU_133944_0_0_1"/>
<organism evidence="5 6">
    <name type="scientific">Candida tropicalis (strain ATCC MYA-3404 / T1)</name>
    <name type="common">Yeast</name>
    <dbReference type="NCBI Taxonomy" id="294747"/>
    <lineage>
        <taxon>Eukaryota</taxon>
        <taxon>Fungi</taxon>
        <taxon>Dikarya</taxon>
        <taxon>Ascomycota</taxon>
        <taxon>Saccharomycotina</taxon>
        <taxon>Pichiomycetes</taxon>
        <taxon>Debaryomycetaceae</taxon>
        <taxon>Candida/Lodderomyces clade</taxon>
        <taxon>Candida</taxon>
    </lineage>
</organism>
<dbReference type="GeneID" id="8297268"/>
<dbReference type="GO" id="GO:0034965">
    <property type="term" value="P:intronic box C/D snoRNA processing"/>
    <property type="evidence" value="ECO:0007669"/>
    <property type="project" value="TreeGrafter"/>
</dbReference>
<gene>
    <name evidence="5" type="ORF">CTRG_00075</name>
</gene>
<keyword evidence="3" id="KW-0539">Nucleus</keyword>
<dbReference type="GO" id="GO:0003723">
    <property type="term" value="F:RNA binding"/>
    <property type="evidence" value="ECO:0007669"/>
    <property type="project" value="TreeGrafter"/>
</dbReference>
<dbReference type="InterPro" id="IPR020241">
    <property type="entry name" value="RNase_P/MRP_Pop7_fungi"/>
</dbReference>
<dbReference type="Proteomes" id="UP000002037">
    <property type="component" value="Unassembled WGS sequence"/>
</dbReference>
<proteinExistence type="predicted"/>
<dbReference type="InterPro" id="IPR014612">
    <property type="entry name" value="Pop7/Rpp20"/>
</dbReference>
<keyword evidence="6" id="KW-1185">Reference proteome</keyword>
<dbReference type="eggNOG" id="ENOG502S59H">
    <property type="taxonomic scope" value="Eukaryota"/>
</dbReference>
<evidence type="ECO:0000313" key="5">
    <source>
        <dbReference type="EMBL" id="EER35336.1"/>
    </source>
</evidence>
<feature type="region of interest" description="Disordered" evidence="4">
    <location>
        <begin position="114"/>
        <end position="141"/>
    </location>
</feature>
<dbReference type="GO" id="GO:0000294">
    <property type="term" value="P:nuclear-transcribed mRNA catabolic process, RNase MRP-dependent"/>
    <property type="evidence" value="ECO:0007669"/>
    <property type="project" value="TreeGrafter"/>
</dbReference>
<feature type="compositionally biased region" description="Acidic residues" evidence="4">
    <location>
        <begin position="121"/>
        <end position="136"/>
    </location>
</feature>
<dbReference type="PANTHER" id="PTHR28256">
    <property type="entry name" value="RIBONUCLEASES P/MRP PROTEIN SUBUNIT POP7"/>
    <property type="match status" value="1"/>
</dbReference>
<dbReference type="Pfam" id="PF12328">
    <property type="entry name" value="Rpp20"/>
    <property type="match status" value="1"/>
</dbReference>
<dbReference type="GO" id="GO:0005655">
    <property type="term" value="C:nucleolar ribonuclease P complex"/>
    <property type="evidence" value="ECO:0007669"/>
    <property type="project" value="InterPro"/>
</dbReference>
<dbReference type="STRING" id="294747.C5M1Y6"/>
<reference evidence="5 6" key="1">
    <citation type="journal article" date="2009" name="Nature">
        <title>Evolution of pathogenicity and sexual reproduction in eight Candida genomes.</title>
        <authorList>
            <person name="Butler G."/>
            <person name="Rasmussen M.D."/>
            <person name="Lin M.F."/>
            <person name="Santos M.A."/>
            <person name="Sakthikumar S."/>
            <person name="Munro C.A."/>
            <person name="Rheinbay E."/>
            <person name="Grabherr M."/>
            <person name="Forche A."/>
            <person name="Reedy J.L."/>
            <person name="Agrafioti I."/>
            <person name="Arnaud M.B."/>
            <person name="Bates S."/>
            <person name="Brown A.J."/>
            <person name="Brunke S."/>
            <person name="Costanzo M.C."/>
            <person name="Fitzpatrick D.A."/>
            <person name="de Groot P.W."/>
            <person name="Harris D."/>
            <person name="Hoyer L.L."/>
            <person name="Hube B."/>
            <person name="Klis F.M."/>
            <person name="Kodira C."/>
            <person name="Lennard N."/>
            <person name="Logue M.E."/>
            <person name="Martin R."/>
            <person name="Neiman A.M."/>
            <person name="Nikolaou E."/>
            <person name="Quail M.A."/>
            <person name="Quinn J."/>
            <person name="Santos M.C."/>
            <person name="Schmitzberger F.F."/>
            <person name="Sherlock G."/>
            <person name="Shah P."/>
            <person name="Silverstein K.A."/>
            <person name="Skrzypek M.S."/>
            <person name="Soll D."/>
            <person name="Staggs R."/>
            <person name="Stansfield I."/>
            <person name="Stumpf M.P."/>
            <person name="Sudbery P.E."/>
            <person name="Srikantha T."/>
            <person name="Zeng Q."/>
            <person name="Berman J."/>
            <person name="Berriman M."/>
            <person name="Heitman J."/>
            <person name="Gow N.A."/>
            <person name="Lorenz M.C."/>
            <person name="Birren B.W."/>
            <person name="Kellis M."/>
            <person name="Cuomo C.A."/>
        </authorList>
    </citation>
    <scope>NUCLEOTIDE SEQUENCE [LARGE SCALE GENOMIC DNA]</scope>
    <source>
        <strain evidence="6">ATCC MYA-3404 / T1</strain>
    </source>
</reference>
<dbReference type="GO" id="GO:0004526">
    <property type="term" value="F:ribonuclease P activity"/>
    <property type="evidence" value="ECO:0007669"/>
    <property type="project" value="TreeGrafter"/>
</dbReference>
<dbReference type="InterPro" id="IPR036882">
    <property type="entry name" value="Alba-like_dom_sf"/>
</dbReference>
<comment type="subcellular location">
    <subcellularLocation>
        <location evidence="1">Nucleus</location>
    </subcellularLocation>
</comment>
<dbReference type="VEuPathDB" id="FungiDB:CTRG_00075"/>
<evidence type="ECO:0000313" key="6">
    <source>
        <dbReference type="Proteomes" id="UP000002037"/>
    </source>
</evidence>
<dbReference type="GO" id="GO:0006364">
    <property type="term" value="P:rRNA processing"/>
    <property type="evidence" value="ECO:0007669"/>
    <property type="project" value="TreeGrafter"/>
</dbReference>
<dbReference type="AlphaFoldDB" id="C5M1Y6"/>
<accession>C5M1Y6</accession>
<dbReference type="GO" id="GO:0000172">
    <property type="term" value="C:ribonuclease MRP complex"/>
    <property type="evidence" value="ECO:0007669"/>
    <property type="project" value="InterPro"/>
</dbReference>
<dbReference type="PANTHER" id="PTHR28256:SF1">
    <property type="entry name" value="RIBONUCLEASES P_MRP PROTEIN SUBUNIT POP7"/>
    <property type="match status" value="1"/>
</dbReference>
<dbReference type="KEGG" id="ctp:CTRG_00075"/>
<evidence type="ECO:0000256" key="1">
    <source>
        <dbReference type="ARBA" id="ARBA00004123"/>
    </source>
</evidence>
<dbReference type="OrthoDB" id="5416589at2759"/>
<evidence type="ECO:0000256" key="3">
    <source>
        <dbReference type="ARBA" id="ARBA00023242"/>
    </source>
</evidence>
<evidence type="ECO:0000256" key="4">
    <source>
        <dbReference type="SAM" id="MobiDB-lite"/>
    </source>
</evidence>
<sequence length="158" mass="18315">MGKRIQGKHIKHSANLKPLTETQASSIFLIKSRTPYISSLKKITKTLDKFNKTKSNVKKYQNEQFKNVKYITVKGMNKTIEKVLSLALHFQDKNYKVDILTGSVEVLDEFILPDATSNDNSEGEEEEDDDDDDDENNERIYKKRMVSSIEARIWIKRT</sequence>
<name>C5M1Y6_CANTT</name>
<evidence type="ECO:0000256" key="2">
    <source>
        <dbReference type="ARBA" id="ARBA00022694"/>
    </source>
</evidence>
<dbReference type="GO" id="GO:0001682">
    <property type="term" value="P:tRNA 5'-leader removal"/>
    <property type="evidence" value="ECO:0007669"/>
    <property type="project" value="InterPro"/>
</dbReference>
<dbReference type="GO" id="GO:0000171">
    <property type="term" value="F:ribonuclease MRP activity"/>
    <property type="evidence" value="ECO:0007669"/>
    <property type="project" value="TreeGrafter"/>
</dbReference>
<dbReference type="RefSeq" id="XP_002545294.1">
    <property type="nucleotide sequence ID" value="XM_002545248.1"/>
</dbReference>